<dbReference type="GeneID" id="121104739"/>
<keyword evidence="7" id="KW-0807">Transducer</keyword>
<keyword evidence="6" id="KW-0675">Receptor</keyword>
<dbReference type="PANTHER" id="PTHR11334:SF57">
    <property type="entry name" value="MAS-RELATED G-PROTEIN COUPLED RECEPTOR MEMBER D"/>
    <property type="match status" value="1"/>
</dbReference>
<protein>
    <submittedName>
        <fullName evidence="10">Mas-related G-protein coupled receptor member D-like</fullName>
    </submittedName>
</protein>
<proteinExistence type="predicted"/>
<evidence type="ECO:0000256" key="4">
    <source>
        <dbReference type="ARBA" id="ARBA00023040"/>
    </source>
</evidence>
<evidence type="ECO:0000256" key="1">
    <source>
        <dbReference type="ARBA" id="ARBA00004141"/>
    </source>
</evidence>
<dbReference type="Proteomes" id="UP000261680">
    <property type="component" value="Unplaced"/>
</dbReference>
<accession>A0A8M1GIF8</accession>
<dbReference type="GO" id="GO:0005886">
    <property type="term" value="C:plasma membrane"/>
    <property type="evidence" value="ECO:0007669"/>
    <property type="project" value="TreeGrafter"/>
</dbReference>
<keyword evidence="9" id="KW-1185">Reference proteome</keyword>
<keyword evidence="2 8" id="KW-0812">Transmembrane</keyword>
<feature type="transmembrane region" description="Helical" evidence="8">
    <location>
        <begin position="87"/>
        <end position="110"/>
    </location>
</feature>
<dbReference type="RefSeq" id="XP_040494720.1">
    <property type="nucleotide sequence ID" value="XM_040638786.1"/>
</dbReference>
<dbReference type="OrthoDB" id="9631784at2759"/>
<dbReference type="KEGG" id="umr:121104739"/>
<dbReference type="InterPro" id="IPR026234">
    <property type="entry name" value="MRGPCRFAMILY"/>
</dbReference>
<dbReference type="PANTHER" id="PTHR11334">
    <property type="entry name" value="MAS-RELATED G-PROTEIN COUPLED RECEPTOR"/>
    <property type="match status" value="1"/>
</dbReference>
<evidence type="ECO:0000256" key="8">
    <source>
        <dbReference type="SAM" id="Phobius"/>
    </source>
</evidence>
<name>A0A8M1GIF8_URSMA</name>
<evidence type="ECO:0000256" key="5">
    <source>
        <dbReference type="ARBA" id="ARBA00023136"/>
    </source>
</evidence>
<evidence type="ECO:0000256" key="6">
    <source>
        <dbReference type="ARBA" id="ARBA00023170"/>
    </source>
</evidence>
<keyword evidence="3 8" id="KW-1133">Transmembrane helix</keyword>
<feature type="transmembrane region" description="Helical" evidence="8">
    <location>
        <begin position="122"/>
        <end position="155"/>
    </location>
</feature>
<gene>
    <name evidence="10" type="primary">LOC121104739</name>
</gene>
<evidence type="ECO:0000256" key="2">
    <source>
        <dbReference type="ARBA" id="ARBA00022692"/>
    </source>
</evidence>
<sequence length="220" mass="23806">MAWCLAAELPGAEDPFCSVLHLAVATSSPPLHARHALSRNALLAYEVMQRVKFFAYTAKSEPADGHQQQRCLSVLFPIWYKCHQPQYLSAVVCALLWALSLLMSVVAALFCSESGSAGKSVFHGGLVFSFLIMGIFTPVMVLSSVTLSCVCGGAHGSGAAPTRLCVVSWPPSWCSSFVPLPLGISWYFLYWLDLPKRQKILALHVAYLSSALSSSANPII</sequence>
<keyword evidence="5 8" id="KW-0472">Membrane</keyword>
<evidence type="ECO:0000256" key="7">
    <source>
        <dbReference type="ARBA" id="ARBA00023224"/>
    </source>
</evidence>
<comment type="subcellular location">
    <subcellularLocation>
        <location evidence="1">Membrane</location>
        <topology evidence="1">Multi-pass membrane protein</topology>
    </subcellularLocation>
</comment>
<dbReference type="GO" id="GO:0004930">
    <property type="term" value="F:G protein-coupled receptor activity"/>
    <property type="evidence" value="ECO:0007669"/>
    <property type="project" value="UniProtKB-KW"/>
</dbReference>
<evidence type="ECO:0000313" key="10">
    <source>
        <dbReference type="RefSeq" id="XP_040494720.1"/>
    </source>
</evidence>
<dbReference type="AlphaFoldDB" id="A0A8M1GIF8"/>
<evidence type="ECO:0000256" key="3">
    <source>
        <dbReference type="ARBA" id="ARBA00022989"/>
    </source>
</evidence>
<reference evidence="10" key="1">
    <citation type="submission" date="2025-08" db="UniProtKB">
        <authorList>
            <consortium name="RefSeq"/>
        </authorList>
    </citation>
    <scope>IDENTIFICATION</scope>
    <source>
        <tissue evidence="10">Whole blood</tissue>
    </source>
</reference>
<organism evidence="9 10">
    <name type="scientific">Ursus maritimus</name>
    <name type="common">Polar bear</name>
    <name type="synonym">Thalarctos maritimus</name>
    <dbReference type="NCBI Taxonomy" id="29073"/>
    <lineage>
        <taxon>Eukaryota</taxon>
        <taxon>Metazoa</taxon>
        <taxon>Chordata</taxon>
        <taxon>Craniata</taxon>
        <taxon>Vertebrata</taxon>
        <taxon>Euteleostomi</taxon>
        <taxon>Mammalia</taxon>
        <taxon>Eutheria</taxon>
        <taxon>Laurasiatheria</taxon>
        <taxon>Carnivora</taxon>
        <taxon>Caniformia</taxon>
        <taxon>Ursidae</taxon>
        <taxon>Ursus</taxon>
    </lineage>
</organism>
<keyword evidence="4" id="KW-0297">G-protein coupled receptor</keyword>
<evidence type="ECO:0000313" key="9">
    <source>
        <dbReference type="Proteomes" id="UP000261680"/>
    </source>
</evidence>